<accession>A0A5S9QQS4</accession>
<name>A0A5S9QQS4_MYCVN</name>
<organism evidence="1 2">
    <name type="scientific">Mycolicibacterium vanbaalenii</name>
    <name type="common">Mycobacterium vanbaalenii</name>
    <dbReference type="NCBI Taxonomy" id="110539"/>
    <lineage>
        <taxon>Bacteria</taxon>
        <taxon>Bacillati</taxon>
        <taxon>Actinomycetota</taxon>
        <taxon>Actinomycetes</taxon>
        <taxon>Mycobacteriales</taxon>
        <taxon>Mycobacteriaceae</taxon>
        <taxon>Mycolicibacterium</taxon>
    </lineage>
</organism>
<dbReference type="OrthoDB" id="1780383at2"/>
<keyword evidence="2" id="KW-1185">Reference proteome</keyword>
<dbReference type="Proteomes" id="UP000430146">
    <property type="component" value="Unassembled WGS sequence"/>
</dbReference>
<reference evidence="1 2" key="1">
    <citation type="submission" date="2019-11" db="EMBL/GenBank/DDBJ databases">
        <authorList>
            <person name="Holert J."/>
        </authorList>
    </citation>
    <scope>NUCLEOTIDE SEQUENCE [LARGE SCALE GENOMIC DNA]</scope>
    <source>
        <strain evidence="1">BC8_1</strain>
    </source>
</reference>
<protein>
    <recommendedName>
        <fullName evidence="3">Phage portal protein, SPP1 Gp6-like protein</fullName>
    </recommendedName>
</protein>
<evidence type="ECO:0000313" key="2">
    <source>
        <dbReference type="Proteomes" id="UP000430146"/>
    </source>
</evidence>
<sequence>MNDVLQELLQKLDAPAARYHLLDKHYAGESPLAYLAPAALEALGNRLHKVSVNIPRLLVDSVCERLRVTGFSGVDIWDEWTRLCLDQTSRVAHREALTLGCAAAIVWADRLGRPTVSIESAHQVTALVAPGTRRIRYGLKKWEDDKQTHAIVYGPDEIVRYRAEQTGATTAGFSVVERLANPLGVPPLVLFSNTARLLDEGVSEMADVLDLSDAVMKLTTDMLVASEMGARPRRFATGVELVEVPVLDDNGDPVLDGEGLPVTTEASPIPEGSRALIAESPDAKFGQLPGADLAGYENAIGVIMRSISAVSGLPEHMLGIGGDNPTSADSIRASEAALTARAEARMAQLGQSWAEVARLIVAVRDGVDPLSVNVRVEWADASTRSVAEEADAITKLYAAGLLPADFALKRLGYSDADRDEIAAARPAAPMPEVA</sequence>
<dbReference type="RefSeq" id="WP_159230922.1">
    <property type="nucleotide sequence ID" value="NZ_CACSIP010000018.1"/>
</dbReference>
<dbReference type="InterPro" id="IPR021145">
    <property type="entry name" value="Portal_protein_SPP1_Gp6-like"/>
</dbReference>
<dbReference type="Pfam" id="PF05133">
    <property type="entry name" value="SPP1_portal"/>
    <property type="match status" value="1"/>
</dbReference>
<dbReference type="EMBL" id="CACSIP010000018">
    <property type="protein sequence ID" value="CAA0120946.1"/>
    <property type="molecule type" value="Genomic_DNA"/>
</dbReference>
<gene>
    <name evidence="1" type="ORF">AELLOGFF_04316</name>
</gene>
<dbReference type="AlphaFoldDB" id="A0A5S9QQS4"/>
<proteinExistence type="predicted"/>
<evidence type="ECO:0000313" key="1">
    <source>
        <dbReference type="EMBL" id="CAA0120946.1"/>
    </source>
</evidence>
<evidence type="ECO:0008006" key="3">
    <source>
        <dbReference type="Google" id="ProtNLM"/>
    </source>
</evidence>